<accession>A0A1G2BY94</accession>
<evidence type="ECO:0000313" key="1">
    <source>
        <dbReference type="EMBL" id="OGY94104.1"/>
    </source>
</evidence>
<dbReference type="EMBL" id="MHKQ01000012">
    <property type="protein sequence ID" value="OGY94104.1"/>
    <property type="molecule type" value="Genomic_DNA"/>
</dbReference>
<name>A0A1G2BY94_9BACT</name>
<proteinExistence type="predicted"/>
<dbReference type="AlphaFoldDB" id="A0A1G2BY94"/>
<protein>
    <submittedName>
        <fullName evidence="1">Uncharacterized protein</fullName>
    </submittedName>
</protein>
<dbReference type="Proteomes" id="UP000177626">
    <property type="component" value="Unassembled WGS sequence"/>
</dbReference>
<evidence type="ECO:0000313" key="2">
    <source>
        <dbReference type="Proteomes" id="UP000177626"/>
    </source>
</evidence>
<sequence>MSFWKNLFGVSKKETQIMEEPANQLATASPDDLMIIKAVKERQSNNIDIKKEISNNKDSP</sequence>
<organism evidence="1 2">
    <name type="scientific">Candidatus Komeilibacteria bacterium RIFOXYC1_FULL_37_11</name>
    <dbReference type="NCBI Taxonomy" id="1798555"/>
    <lineage>
        <taxon>Bacteria</taxon>
        <taxon>Candidatus Komeiliibacteriota</taxon>
    </lineage>
</organism>
<reference evidence="1 2" key="1">
    <citation type="journal article" date="2016" name="Nat. Commun.">
        <title>Thousands of microbial genomes shed light on interconnected biogeochemical processes in an aquifer system.</title>
        <authorList>
            <person name="Anantharaman K."/>
            <person name="Brown C.T."/>
            <person name="Hug L.A."/>
            <person name="Sharon I."/>
            <person name="Castelle C.J."/>
            <person name="Probst A.J."/>
            <person name="Thomas B.C."/>
            <person name="Singh A."/>
            <person name="Wilkins M.J."/>
            <person name="Karaoz U."/>
            <person name="Brodie E.L."/>
            <person name="Williams K.H."/>
            <person name="Hubbard S.S."/>
            <person name="Banfield J.F."/>
        </authorList>
    </citation>
    <scope>NUCLEOTIDE SEQUENCE [LARGE SCALE GENOMIC DNA]</scope>
</reference>
<gene>
    <name evidence="1" type="ORF">A2406_01435</name>
</gene>
<comment type="caution">
    <text evidence="1">The sequence shown here is derived from an EMBL/GenBank/DDBJ whole genome shotgun (WGS) entry which is preliminary data.</text>
</comment>